<organism evidence="2 3">
    <name type="scientific">Paracidovorax wautersii</name>
    <dbReference type="NCBI Taxonomy" id="1177982"/>
    <lineage>
        <taxon>Bacteria</taxon>
        <taxon>Pseudomonadati</taxon>
        <taxon>Pseudomonadota</taxon>
        <taxon>Betaproteobacteria</taxon>
        <taxon>Burkholderiales</taxon>
        <taxon>Comamonadaceae</taxon>
        <taxon>Paracidovorax</taxon>
    </lineage>
</organism>
<dbReference type="EMBL" id="FONX01000002">
    <property type="protein sequence ID" value="SFE50118.1"/>
    <property type="molecule type" value="Genomic_DNA"/>
</dbReference>
<keyword evidence="3" id="KW-1185">Reference proteome</keyword>
<feature type="signal peptide" evidence="1">
    <location>
        <begin position="1"/>
        <end position="22"/>
    </location>
</feature>
<dbReference type="OrthoDB" id="7062301at2"/>
<reference evidence="3" key="1">
    <citation type="submission" date="2016-10" db="EMBL/GenBank/DDBJ databases">
        <authorList>
            <person name="Varghese N."/>
            <person name="Submissions S."/>
        </authorList>
    </citation>
    <scope>NUCLEOTIDE SEQUENCE [LARGE SCALE GENOMIC DNA]</scope>
    <source>
        <strain evidence="3">DSM 27981</strain>
    </source>
</reference>
<evidence type="ECO:0008006" key="4">
    <source>
        <dbReference type="Google" id="ProtNLM"/>
    </source>
</evidence>
<name>A0A1I2B2K1_9BURK</name>
<evidence type="ECO:0000313" key="2">
    <source>
        <dbReference type="EMBL" id="SFE50118.1"/>
    </source>
</evidence>
<evidence type="ECO:0000313" key="3">
    <source>
        <dbReference type="Proteomes" id="UP000199119"/>
    </source>
</evidence>
<sequence>MNRKQLIAAATLAFAATGAAVAGPMGSANVSQEVWAGPAPAPIVSATSRPVTTAEVMADWNLWQRAGLGRYQVGEGSPANDPMYAQRLAEYQRLRSGPEFVAEVRRLGGEPSTYASVYETRTWPAPGTAE</sequence>
<feature type="chain" id="PRO_5011738770" description="DUF4148 domain-containing protein" evidence="1">
    <location>
        <begin position="23"/>
        <end position="130"/>
    </location>
</feature>
<protein>
    <recommendedName>
        <fullName evidence="4">DUF4148 domain-containing protein</fullName>
    </recommendedName>
</protein>
<dbReference type="AlphaFoldDB" id="A0A1I2B2K1"/>
<accession>A0A1I2B2K1</accession>
<dbReference type="RefSeq" id="WP_092937919.1">
    <property type="nucleotide sequence ID" value="NZ_FONX01000002.1"/>
</dbReference>
<evidence type="ECO:0000256" key="1">
    <source>
        <dbReference type="SAM" id="SignalP"/>
    </source>
</evidence>
<dbReference type="Proteomes" id="UP000199119">
    <property type="component" value="Unassembled WGS sequence"/>
</dbReference>
<dbReference type="STRING" id="1177982.SAMN04489711_102367"/>
<proteinExistence type="predicted"/>
<gene>
    <name evidence="2" type="ORF">SAMN04489711_102367</name>
</gene>
<keyword evidence="1" id="KW-0732">Signal</keyword>